<keyword evidence="10" id="KW-0934">Plastid</keyword>
<keyword evidence="8" id="KW-0175">Coiled coil</keyword>
<dbReference type="PANTHER" id="PTHR13822">
    <property type="entry name" value="ATP SYNTHASE DELTA/EPSILON CHAIN"/>
    <property type="match status" value="1"/>
</dbReference>
<dbReference type="NCBIfam" id="TIGR01216">
    <property type="entry name" value="ATP_synt_epsi"/>
    <property type="match status" value="1"/>
</dbReference>
<reference evidence="11" key="2">
    <citation type="submission" date="2017-03" db="EMBL/GenBank/DDBJ databases">
        <title>The new red algal subphylum Proteorhodophytina comprises the largest and most divergent plastid genomes known.</title>
        <authorList>
            <person name="Munoz-Gomez S.A."/>
            <person name="Mejia-Franco F.G."/>
            <person name="Durnin K."/>
            <person name="Morgan C."/>
            <person name="Grisdale C.J."/>
            <person name="Archibald J.M."/>
            <person name="Slamovits C.H."/>
        </authorList>
    </citation>
    <scope>NUCLEOTIDE SEQUENCE</scope>
    <source>
        <strain evidence="11">UTEX LB2854</strain>
    </source>
</reference>
<dbReference type="InterPro" id="IPR020546">
    <property type="entry name" value="ATP_synth_F1_dsu/esu_N"/>
</dbReference>
<proteinExistence type="inferred from homology"/>
<dbReference type="EMBL" id="KY709207">
    <property type="protein sequence ID" value="ARO90468.1"/>
    <property type="molecule type" value="Genomic_DNA"/>
</dbReference>
<comment type="similarity">
    <text evidence="2">Belongs to the ATPase epsilon chain family.</text>
</comment>
<reference evidence="10" key="1">
    <citation type="journal article" date="2016" name="BMC Biol.">
        <title>Parallel evolution of highly conserved plastid genome architecture in red seaweeds and seed plants.</title>
        <authorList>
            <person name="Lee J."/>
            <person name="Cho C.H."/>
            <person name="Park S.I."/>
            <person name="Choi J.W."/>
            <person name="Song H.S."/>
            <person name="West J.A."/>
            <person name="Bhattacharya D."/>
            <person name="Yoon H.S."/>
        </authorList>
    </citation>
    <scope>NUCLEOTIDE SEQUENCE</scope>
</reference>
<keyword evidence="6" id="KW-0139">CF(1)</keyword>
<keyword evidence="4" id="KW-0406">Ion transport</keyword>
<keyword evidence="11" id="KW-0150">Chloroplast</keyword>
<evidence type="ECO:0000256" key="1">
    <source>
        <dbReference type="ARBA" id="ARBA00004170"/>
    </source>
</evidence>
<evidence type="ECO:0000256" key="5">
    <source>
        <dbReference type="ARBA" id="ARBA00023136"/>
    </source>
</evidence>
<evidence type="ECO:0000256" key="2">
    <source>
        <dbReference type="ARBA" id="ARBA00005712"/>
    </source>
</evidence>
<evidence type="ECO:0000313" key="10">
    <source>
        <dbReference type="EMBL" id="AOM66172.1"/>
    </source>
</evidence>
<dbReference type="HAMAP" id="MF_00530">
    <property type="entry name" value="ATP_synth_epsil_bac"/>
    <property type="match status" value="1"/>
</dbReference>
<geneLocation type="plastid" evidence="10"/>
<dbReference type="RefSeq" id="YP_009296829.1">
    <property type="nucleotide sequence ID" value="NC_031173.1"/>
</dbReference>
<evidence type="ECO:0000256" key="6">
    <source>
        <dbReference type="ARBA" id="ARBA00023196"/>
    </source>
</evidence>
<dbReference type="PANTHER" id="PTHR13822:SF10">
    <property type="entry name" value="ATP SYNTHASE EPSILON CHAIN, CHLOROPLASTIC"/>
    <property type="match status" value="1"/>
</dbReference>
<dbReference type="GeneID" id="29073242"/>
<evidence type="ECO:0000256" key="3">
    <source>
        <dbReference type="ARBA" id="ARBA00022448"/>
    </source>
</evidence>
<dbReference type="GO" id="GO:0045259">
    <property type="term" value="C:proton-transporting ATP synthase complex"/>
    <property type="evidence" value="ECO:0007669"/>
    <property type="project" value="UniProtKB-KW"/>
</dbReference>
<evidence type="ECO:0000256" key="7">
    <source>
        <dbReference type="ARBA" id="ARBA00023310"/>
    </source>
</evidence>
<evidence type="ECO:0000259" key="9">
    <source>
        <dbReference type="Pfam" id="PF02823"/>
    </source>
</evidence>
<sequence length="135" mass="14687">MSIDIRVIAPDGTTWDANAEEIILPSSTGQLGILSGHAPLLTAIDIGVMRVRIGKNWTPVILMGGFAEIEDNKLTIVVNGIEETSQLNLEQAKANLEKSLEQLDQAQSNKQKIELTQNVRKARARVQALTATLNT</sequence>
<protein>
    <submittedName>
        <fullName evidence="10">ATP synthase CF1 epsilon subunit</fullName>
    </submittedName>
    <submittedName>
        <fullName evidence="11">ATP synthase CF1 subunit epsilon</fullName>
    </submittedName>
</protein>
<evidence type="ECO:0000256" key="4">
    <source>
        <dbReference type="ARBA" id="ARBA00023065"/>
    </source>
</evidence>
<dbReference type="GO" id="GO:0046933">
    <property type="term" value="F:proton-transporting ATP synthase activity, rotational mechanism"/>
    <property type="evidence" value="ECO:0007669"/>
    <property type="project" value="InterPro"/>
</dbReference>
<keyword evidence="5" id="KW-0472">Membrane</keyword>
<dbReference type="SUPFAM" id="SSF51344">
    <property type="entry name" value="Epsilon subunit of F1F0-ATP synthase N-terminal domain"/>
    <property type="match status" value="1"/>
</dbReference>
<dbReference type="CDD" id="cd12152">
    <property type="entry name" value="F1-ATPase_delta"/>
    <property type="match status" value="1"/>
</dbReference>
<evidence type="ECO:0000256" key="8">
    <source>
        <dbReference type="SAM" id="Coils"/>
    </source>
</evidence>
<accession>A0A1C9CCT6</accession>
<organism evidence="10">
    <name type="scientific">Bangiopsis subsimplex</name>
    <dbReference type="NCBI Taxonomy" id="139980"/>
    <lineage>
        <taxon>Eukaryota</taxon>
        <taxon>Rhodophyta</taxon>
        <taxon>Stylonematophyceae</taxon>
        <taxon>Stylonematales</taxon>
        <taxon>Stylonemataceae</taxon>
        <taxon>Bangiopsis</taxon>
    </lineage>
</organism>
<keyword evidence="7" id="KW-0066">ATP synthesis</keyword>
<dbReference type="InterPro" id="IPR001469">
    <property type="entry name" value="ATP_synth_F1_dsu/esu"/>
</dbReference>
<feature type="domain" description="ATP synthase F1 complex delta/epsilon subunit N-terminal" evidence="9">
    <location>
        <begin position="4"/>
        <end position="79"/>
    </location>
</feature>
<keyword evidence="3" id="KW-0813">Transport</keyword>
<gene>
    <name evidence="10" type="primary">atpE</name>
    <name evidence="10" type="ORF">Bangp_090</name>
</gene>
<dbReference type="Pfam" id="PF02823">
    <property type="entry name" value="ATP-synt_DE_N"/>
    <property type="match status" value="1"/>
</dbReference>
<dbReference type="Gene3D" id="2.60.15.10">
    <property type="entry name" value="F0F1 ATP synthase delta/epsilon subunit, N-terminal"/>
    <property type="match status" value="1"/>
</dbReference>
<evidence type="ECO:0000313" key="11">
    <source>
        <dbReference type="EMBL" id="ARO90468.1"/>
    </source>
</evidence>
<comment type="subcellular location">
    <subcellularLocation>
        <location evidence="1">Membrane</location>
        <topology evidence="1">Peripheral membrane protein</topology>
    </subcellularLocation>
</comment>
<dbReference type="AlphaFoldDB" id="A0A1C9CCT6"/>
<dbReference type="Gene3D" id="1.10.287.540">
    <property type="entry name" value="Helix hairpin bin"/>
    <property type="match status" value="1"/>
</dbReference>
<dbReference type="EMBL" id="KX284718">
    <property type="protein sequence ID" value="AOM66172.1"/>
    <property type="molecule type" value="Genomic_DNA"/>
</dbReference>
<dbReference type="InterPro" id="IPR036771">
    <property type="entry name" value="ATPsynth_dsu/esu_N"/>
</dbReference>
<name>A0A1C9CCT6_9RHOD</name>
<feature type="coiled-coil region" evidence="8">
    <location>
        <begin position="82"/>
        <end position="132"/>
    </location>
</feature>